<evidence type="ECO:0000256" key="5">
    <source>
        <dbReference type="ARBA" id="ARBA00024934"/>
    </source>
</evidence>
<accession>A0A445MTD5</accession>
<evidence type="ECO:0000313" key="7">
    <source>
        <dbReference type="EMBL" id="SPD72705.1"/>
    </source>
</evidence>
<dbReference type="GO" id="GO:0071973">
    <property type="term" value="P:bacterial-type flagellum-dependent cell motility"/>
    <property type="evidence" value="ECO:0007669"/>
    <property type="project" value="InterPro"/>
</dbReference>
<keyword evidence="4 6" id="KW-0975">Bacterial flagellum</keyword>
<gene>
    <name evidence="7" type="ORF">PITCH_A1500019</name>
</gene>
<evidence type="ECO:0000256" key="1">
    <source>
        <dbReference type="ARBA" id="ARBA00004117"/>
    </source>
</evidence>
<dbReference type="InterPro" id="IPR006300">
    <property type="entry name" value="FlgB"/>
</dbReference>
<comment type="subcellular location">
    <subcellularLocation>
        <location evidence="1 6">Bacterial flagellum basal body</location>
    </subcellularLocation>
</comment>
<comment type="function">
    <text evidence="5 6">Structural component of flagellum, the bacterial motility apparatus. Part of the rod structure of flagellar basal body.</text>
</comment>
<dbReference type="EMBL" id="OJIN01000058">
    <property type="protein sequence ID" value="SPD72705.1"/>
    <property type="molecule type" value="Genomic_DNA"/>
</dbReference>
<dbReference type="PIRSF" id="PIRSF002889">
    <property type="entry name" value="Rod_FlgB"/>
    <property type="match status" value="1"/>
</dbReference>
<evidence type="ECO:0000256" key="4">
    <source>
        <dbReference type="ARBA" id="ARBA00023143"/>
    </source>
</evidence>
<reference evidence="7" key="1">
    <citation type="submission" date="2018-01" db="EMBL/GenBank/DDBJ databases">
        <authorList>
            <person name="Regsiter A."/>
            <person name="William W."/>
        </authorList>
    </citation>
    <scope>NUCLEOTIDE SEQUENCE</scope>
    <source>
        <strain evidence="7">TRIP AH-1</strain>
    </source>
</reference>
<dbReference type="AlphaFoldDB" id="A0A445MTD5"/>
<organism evidence="7">
    <name type="scientific">uncultured Desulfobacterium sp</name>
    <dbReference type="NCBI Taxonomy" id="201089"/>
    <lineage>
        <taxon>Bacteria</taxon>
        <taxon>Pseudomonadati</taxon>
        <taxon>Thermodesulfobacteriota</taxon>
        <taxon>Desulfobacteria</taxon>
        <taxon>Desulfobacterales</taxon>
        <taxon>Desulfobacteriaceae</taxon>
        <taxon>Desulfobacterium</taxon>
        <taxon>environmental samples</taxon>
    </lineage>
</organism>
<sequence>MGSEGLFNGTISTLENALNLRGLKHSLIVSNIANKDTPQYKAFDLAVEEEMKKIGGENKDIGLTNTHRDHLPGVHGSSYTPEVTTKYSIDGLSNRADGNTVNIDGEITKLAENSILYDAMTQLIHKKFQSMKNAIQSGGK</sequence>
<dbReference type="GO" id="GO:0030694">
    <property type="term" value="C:bacterial-type flagellum basal body, rod"/>
    <property type="evidence" value="ECO:0007669"/>
    <property type="project" value="InterPro"/>
</dbReference>
<name>A0A445MTD5_9BACT</name>
<comment type="subunit">
    <text evidence="6">The basal body constitutes a major portion of the flagellar organelle and consists of a number of rings mounted on a central rod.</text>
</comment>
<dbReference type="NCBIfam" id="TIGR01396">
    <property type="entry name" value="FlgB"/>
    <property type="match status" value="1"/>
</dbReference>
<evidence type="ECO:0000256" key="6">
    <source>
        <dbReference type="PIRNR" id="PIRNR002889"/>
    </source>
</evidence>
<keyword evidence="7" id="KW-0969">Cilium</keyword>
<proteinExistence type="inferred from homology"/>
<keyword evidence="7" id="KW-0282">Flagellum</keyword>
<comment type="similarity">
    <text evidence="2 6">Belongs to the flagella basal body rod proteins family.</text>
</comment>
<keyword evidence="7" id="KW-0966">Cell projection</keyword>
<evidence type="ECO:0000256" key="3">
    <source>
        <dbReference type="ARBA" id="ARBA00014376"/>
    </source>
</evidence>
<protein>
    <recommendedName>
        <fullName evidence="3 6">Flagellar basal body rod protein FlgB</fullName>
    </recommendedName>
</protein>
<evidence type="ECO:0000256" key="2">
    <source>
        <dbReference type="ARBA" id="ARBA00009677"/>
    </source>
</evidence>